<dbReference type="PROSITE" id="PS51072">
    <property type="entry name" value="MHD"/>
    <property type="match status" value="1"/>
</dbReference>
<evidence type="ECO:0000313" key="14">
    <source>
        <dbReference type="Proteomes" id="UP000001460"/>
    </source>
</evidence>
<keyword evidence="7 10" id="KW-0333">Golgi apparatus</keyword>
<dbReference type="GO" id="GO:0030126">
    <property type="term" value="C:COPI vesicle coat"/>
    <property type="evidence" value="ECO:0007669"/>
    <property type="project" value="UniProtKB-UniRule"/>
</dbReference>
<keyword evidence="8 10" id="KW-0472">Membrane</keyword>
<keyword evidence="14" id="KW-1185">Reference proteome</keyword>
<evidence type="ECO:0000256" key="4">
    <source>
        <dbReference type="ARBA" id="ARBA00022490"/>
    </source>
</evidence>
<comment type="subcellular location">
    <subcellularLocation>
        <location evidence="10 11">Cytoplasm</location>
    </subcellularLocation>
    <subcellularLocation>
        <location evidence="10 11">Cytoplasmic vesicle</location>
        <location evidence="10 11">COPI-coated vesicle membrane</location>
        <topology evidence="10 11">Peripheral membrane protein</topology>
        <orientation evidence="10 11">Cytoplasmic side</orientation>
    </subcellularLocation>
    <subcellularLocation>
        <location evidence="10 11">Golgi apparatus membrane</location>
        <topology evidence="10 11">Peripheral membrane protein</topology>
        <orientation evidence="10 11">Cytoplasmic side</orientation>
    </subcellularLocation>
</comment>
<sequence>MVVYSASVVSKKRILLSRQFVEMTRGDVENYLNTFMKRIEHYNLSNEYTYMENGDIRYVYQILDDIYMVLMTPLSSNIIEDLDTLRLFCQVLYDSCNCPPPLTEELITSNCFDIIFAFDEVISFGYKESVTLSQIKTYLEMESQEEKLHKIIRQNKENEEKERRKQIASKLDKERSYDISLATSTNNNLVRSSLSGIAAFAESVGVSKLVQSVGINPNKIGFGSNMNSIDNMNVLSNIPISTSITSSTTNTLCTNSKVGMNAPSKGMFIGKKKPTMELIQEKDDKKVIEEKQYDLTSSLPLSISENIIDDDNALIEERCEAILAIDGSLLSKVDIQGTFQIKLEKGEFPEYTFHEEDERFQYKVHPNLSKEKYQRDGLLTLRKDLKSALPKNILIPLVKWRSSGNNTVGTFELPITISCWPVETGDGFTNVTLEIESNRLTENIAIIIPISSIISYNISNGIFDSSQTNSKNSVIWNIESLSPGNNAILEFITEQRQFVPIKINAFIPTYSYCNLSLVRDHMKVRPYRKTLLNLTLNQ</sequence>
<dbReference type="Gene3D" id="3.30.450.60">
    <property type="match status" value="1"/>
</dbReference>
<evidence type="ECO:0000256" key="11">
    <source>
        <dbReference type="RuleBase" id="RU366052"/>
    </source>
</evidence>
<dbReference type="RefSeq" id="XP_002139634.1">
    <property type="nucleotide sequence ID" value="XM_002139598.1"/>
</dbReference>
<keyword evidence="5 10" id="KW-0931">ER-Golgi transport</keyword>
<evidence type="ECO:0000256" key="7">
    <source>
        <dbReference type="ARBA" id="ARBA00023034"/>
    </source>
</evidence>
<dbReference type="FunFam" id="3.30.450.60:FF:000003">
    <property type="entry name" value="Coatomer subunit delta"/>
    <property type="match status" value="1"/>
</dbReference>
<dbReference type="PANTHER" id="PTHR10121:SF0">
    <property type="entry name" value="COATOMER SUBUNIT DELTA"/>
    <property type="match status" value="1"/>
</dbReference>
<evidence type="ECO:0000256" key="9">
    <source>
        <dbReference type="ARBA" id="ARBA00023329"/>
    </source>
</evidence>
<comment type="similarity">
    <text evidence="1 10">Belongs to the adaptor complexes medium subunit family. Delta-COP subfamily.</text>
</comment>
<dbReference type="VEuPathDB" id="CryptoDB:CMU_022900"/>
<reference evidence="13" key="1">
    <citation type="submission" date="2008-06" db="EMBL/GenBank/DDBJ databases">
        <authorList>
            <person name="Lorenzi H."/>
            <person name="Inman J."/>
            <person name="Miller J."/>
            <person name="Schobel S."/>
            <person name="Amedeo P."/>
            <person name="Caler E.V."/>
            <person name="da Silva J."/>
        </authorList>
    </citation>
    <scope>NUCLEOTIDE SEQUENCE [LARGE SCALE GENOMIC DNA]</scope>
    <source>
        <strain evidence="13">RN66</strain>
    </source>
</reference>
<evidence type="ECO:0000313" key="13">
    <source>
        <dbReference type="EMBL" id="EEA05285.1"/>
    </source>
</evidence>
<proteinExistence type="inferred from homology"/>
<dbReference type="OrthoDB" id="10266042at2759"/>
<dbReference type="PANTHER" id="PTHR10121">
    <property type="entry name" value="COATOMER SUBUNIT DELTA"/>
    <property type="match status" value="1"/>
</dbReference>
<protein>
    <recommendedName>
        <fullName evidence="10">Coatomer subunit delta</fullName>
    </recommendedName>
</protein>
<dbReference type="InterPro" id="IPR011012">
    <property type="entry name" value="Longin-like_dom_sf"/>
</dbReference>
<dbReference type="OMA" id="CEDNETT"/>
<evidence type="ECO:0000259" key="12">
    <source>
        <dbReference type="PROSITE" id="PS51072"/>
    </source>
</evidence>
<dbReference type="GO" id="GO:0006888">
    <property type="term" value="P:endoplasmic reticulum to Golgi vesicle-mediated transport"/>
    <property type="evidence" value="ECO:0007669"/>
    <property type="project" value="TreeGrafter"/>
</dbReference>
<dbReference type="GeneID" id="6994797"/>
<gene>
    <name evidence="13" type="ORF">CMU_022900</name>
</gene>
<dbReference type="InterPro" id="IPR028565">
    <property type="entry name" value="MHD"/>
</dbReference>
<dbReference type="GO" id="GO:0000139">
    <property type="term" value="C:Golgi membrane"/>
    <property type="evidence" value="ECO:0007669"/>
    <property type="project" value="UniProtKB-SubCell"/>
</dbReference>
<dbReference type="GO" id="GO:0006890">
    <property type="term" value="P:retrograde vesicle-mediated transport, Golgi to endoplasmic reticulum"/>
    <property type="evidence" value="ECO:0007669"/>
    <property type="project" value="UniProtKB-UniRule"/>
</dbReference>
<dbReference type="Proteomes" id="UP000001460">
    <property type="component" value="Unassembled WGS sequence"/>
</dbReference>
<keyword evidence="9 10" id="KW-0968">Cytoplasmic vesicle</keyword>
<dbReference type="GO" id="GO:0015031">
    <property type="term" value="P:protein transport"/>
    <property type="evidence" value="ECO:0007669"/>
    <property type="project" value="UniProtKB-KW"/>
</dbReference>
<dbReference type="eggNOG" id="KOG2635">
    <property type="taxonomic scope" value="Eukaryota"/>
</dbReference>
<evidence type="ECO:0000256" key="3">
    <source>
        <dbReference type="ARBA" id="ARBA00022448"/>
    </source>
</evidence>
<evidence type="ECO:0000256" key="5">
    <source>
        <dbReference type="ARBA" id="ARBA00022892"/>
    </source>
</evidence>
<evidence type="ECO:0000256" key="8">
    <source>
        <dbReference type="ARBA" id="ARBA00023136"/>
    </source>
</evidence>
<evidence type="ECO:0000256" key="6">
    <source>
        <dbReference type="ARBA" id="ARBA00022927"/>
    </source>
</evidence>
<dbReference type="EMBL" id="DS989727">
    <property type="protein sequence ID" value="EEA05285.1"/>
    <property type="molecule type" value="Genomic_DNA"/>
</dbReference>
<dbReference type="CDD" id="cd14830">
    <property type="entry name" value="Delta_COP_N"/>
    <property type="match status" value="1"/>
</dbReference>
<comment type="function">
    <text evidence="10">The coatomer is a cytosolic protein complex that binds to dilysine motifs and reversibly associates with Golgi non-clathrin-coated vesicles, which further mediate biosynthetic protein transport from the ER, via the Golgi up to the trans Golgi network. Coatomer complex is required for budding from Golgi membranes, and is essential for the retrograde Golgi-to-ER transport of dilysine-tagged proteins.</text>
</comment>
<evidence type="ECO:0000256" key="2">
    <source>
        <dbReference type="ARBA" id="ARBA00011775"/>
    </source>
</evidence>
<feature type="domain" description="MHD" evidence="12">
    <location>
        <begin position="308"/>
        <end position="538"/>
    </location>
</feature>
<dbReference type="SUPFAM" id="SSF49447">
    <property type="entry name" value="Second domain of Mu2 adaptin subunit (ap50) of ap2 adaptor"/>
    <property type="match status" value="1"/>
</dbReference>
<dbReference type="InterPro" id="IPR027059">
    <property type="entry name" value="Coatomer_dsu"/>
</dbReference>
<dbReference type="InterPro" id="IPR036168">
    <property type="entry name" value="AP2_Mu_C_sf"/>
</dbReference>
<dbReference type="GO" id="GO:0051645">
    <property type="term" value="P:Golgi localization"/>
    <property type="evidence" value="ECO:0007669"/>
    <property type="project" value="TreeGrafter"/>
</dbReference>
<dbReference type="SUPFAM" id="SSF64356">
    <property type="entry name" value="SNARE-like"/>
    <property type="match status" value="1"/>
</dbReference>
<dbReference type="STRING" id="441375.B6ABT2"/>
<keyword evidence="6 10" id="KW-0653">Protein transport</keyword>
<evidence type="ECO:0000256" key="1">
    <source>
        <dbReference type="ARBA" id="ARBA00010516"/>
    </source>
</evidence>
<comment type="subunit">
    <text evidence="2 10">Oligomeric complex that consists of at least the alpha, beta, beta', gamma, delta, epsilon and zeta subunits.</text>
</comment>
<name>B6ABT2_CRYMR</name>
<keyword evidence="4 10" id="KW-0963">Cytoplasm</keyword>
<accession>B6ABT2</accession>
<keyword evidence="3 10" id="KW-0813">Transport</keyword>
<organism evidence="13 14">
    <name type="scientific">Cryptosporidium muris (strain RN66)</name>
    <dbReference type="NCBI Taxonomy" id="441375"/>
    <lineage>
        <taxon>Eukaryota</taxon>
        <taxon>Sar</taxon>
        <taxon>Alveolata</taxon>
        <taxon>Apicomplexa</taxon>
        <taxon>Conoidasida</taxon>
        <taxon>Coccidia</taxon>
        <taxon>Eucoccidiorida</taxon>
        <taxon>Eimeriorina</taxon>
        <taxon>Cryptosporidiidae</taxon>
        <taxon>Cryptosporidium</taxon>
    </lineage>
</organism>
<dbReference type="AlphaFoldDB" id="B6ABT2"/>
<evidence type="ECO:0000256" key="10">
    <source>
        <dbReference type="RuleBase" id="RU364018"/>
    </source>
</evidence>